<dbReference type="AlphaFoldDB" id="F8B0X5"/>
<proteinExistence type="predicted"/>
<keyword evidence="2" id="KW-1133">Transmembrane helix</keyword>
<evidence type="ECO:0000256" key="1">
    <source>
        <dbReference type="SAM" id="MobiDB-lite"/>
    </source>
</evidence>
<protein>
    <recommendedName>
        <fullName evidence="3">DUF3566 domain-containing protein</fullName>
    </recommendedName>
</protein>
<dbReference type="RefSeq" id="WP_013871603.1">
    <property type="nucleotide sequence ID" value="NZ_CAAAFP010000001.1"/>
</dbReference>
<feature type="transmembrane region" description="Helical" evidence="2">
    <location>
        <begin position="128"/>
        <end position="151"/>
    </location>
</feature>
<dbReference type="KEGG" id="fsy:FsymDg_0012"/>
<feature type="domain" description="DUF3566" evidence="3">
    <location>
        <begin position="52"/>
        <end position="167"/>
    </location>
</feature>
<dbReference type="eggNOG" id="COG3266">
    <property type="taxonomic scope" value="Bacteria"/>
</dbReference>
<evidence type="ECO:0000259" key="3">
    <source>
        <dbReference type="Pfam" id="PF12089"/>
    </source>
</evidence>
<reference evidence="4 5" key="1">
    <citation type="submission" date="2011-05" db="EMBL/GenBank/DDBJ databases">
        <title>Complete sequence of chromosome of Frankia symbiont of Datisca glomerata.</title>
        <authorList>
            <consortium name="US DOE Joint Genome Institute"/>
            <person name="Lucas S."/>
            <person name="Han J."/>
            <person name="Lapidus A."/>
            <person name="Cheng J.-F."/>
            <person name="Goodwin L."/>
            <person name="Pitluck S."/>
            <person name="Peters L."/>
            <person name="Mikhailova N."/>
            <person name="Chertkov O."/>
            <person name="Teshima H."/>
            <person name="Han C."/>
            <person name="Tapia R."/>
            <person name="Land M."/>
            <person name="Hauser L."/>
            <person name="Kyrpides N."/>
            <person name="Ivanova N."/>
            <person name="Pagani I."/>
            <person name="Berry A."/>
            <person name="Pawlowski K."/>
            <person name="Persson T."/>
            <person name="Vanden Heuvel B."/>
            <person name="Benson D."/>
            <person name="Woyke T."/>
        </authorList>
    </citation>
    <scope>NUCLEOTIDE SEQUENCE [LARGE SCALE GENOMIC DNA]</scope>
    <source>
        <strain evidence="5">4085684</strain>
    </source>
</reference>
<feature type="region of interest" description="Disordered" evidence="1">
    <location>
        <begin position="1"/>
        <end position="50"/>
    </location>
</feature>
<keyword evidence="5" id="KW-1185">Reference proteome</keyword>
<name>F8B0X5_9ACTN</name>
<dbReference type="STRING" id="656024.FsymDg_0012"/>
<dbReference type="Proteomes" id="UP000001549">
    <property type="component" value="Chromosome"/>
</dbReference>
<dbReference type="Pfam" id="PF12089">
    <property type="entry name" value="DUF3566"/>
    <property type="match status" value="1"/>
</dbReference>
<dbReference type="EMBL" id="CP002801">
    <property type="protein sequence ID" value="AEH07605.1"/>
    <property type="molecule type" value="Genomic_DNA"/>
</dbReference>
<dbReference type="HOGENOM" id="CLU_046697_1_1_11"/>
<dbReference type="InterPro" id="IPR021949">
    <property type="entry name" value="DUF3566_TM"/>
</dbReference>
<feature type="compositionally biased region" description="Low complexity" evidence="1">
    <location>
        <begin position="29"/>
        <end position="42"/>
    </location>
</feature>
<evidence type="ECO:0000256" key="2">
    <source>
        <dbReference type="SAM" id="Phobius"/>
    </source>
</evidence>
<organism evidence="4 5">
    <name type="scientific">Candidatus Protofrankia datiscae</name>
    <dbReference type="NCBI Taxonomy" id="2716812"/>
    <lineage>
        <taxon>Bacteria</taxon>
        <taxon>Bacillati</taxon>
        <taxon>Actinomycetota</taxon>
        <taxon>Actinomycetes</taxon>
        <taxon>Frankiales</taxon>
        <taxon>Frankiaceae</taxon>
        <taxon>Protofrankia</taxon>
    </lineage>
</organism>
<evidence type="ECO:0000313" key="4">
    <source>
        <dbReference type="EMBL" id="AEH07605.1"/>
    </source>
</evidence>
<evidence type="ECO:0000313" key="5">
    <source>
        <dbReference type="Proteomes" id="UP000001549"/>
    </source>
</evidence>
<accession>F8B0X5</accession>
<sequence>MKRPTDPTGAGASGTSQIPVRERGGVKEPAATGPMTGTATGPSAMRPPGQGRRARLRITRVNPLSVAQLTFAFSLCVFVVLMIAAAVLWFVLNSIGVFDSVVEAADTLTDGSNGGVRAWLSFTRAMEIGLLVGAINVILMTALATLGALLYNLCTEMVGGIEVTLGD</sequence>
<feature type="transmembrane region" description="Helical" evidence="2">
    <location>
        <begin position="66"/>
        <end position="92"/>
    </location>
</feature>
<gene>
    <name evidence="4" type="ordered locus">FsymDg_0012</name>
</gene>
<keyword evidence="2" id="KW-0812">Transmembrane</keyword>
<keyword evidence="2" id="KW-0472">Membrane</keyword>